<reference evidence="2 3" key="1">
    <citation type="submission" date="2016-08" db="EMBL/GenBank/DDBJ databases">
        <title>Draft genome of the agarase producing Sphingomonas sp. MCT13.</title>
        <authorList>
            <person name="D'Andrea M.M."/>
            <person name="Rossolini G.M."/>
            <person name="Thaller M.C."/>
        </authorList>
    </citation>
    <scope>NUCLEOTIDE SEQUENCE [LARGE SCALE GENOMIC DNA]</scope>
    <source>
        <strain evidence="2 3">MCT13</strain>
    </source>
</reference>
<comment type="caution">
    <text evidence="2">The sequence shown here is derived from an EMBL/GenBank/DDBJ whole genome shotgun (WGS) entry which is preliminary data.</text>
</comment>
<proteinExistence type="predicted"/>
<sequence length="186" mass="20589">MIRISLQGSVMARPHLSHFGIFVRDIDLIERFYTGVFGLLATDRGVGKTFRNQLVFLTGDPRQHHQLVLSGGRAPDSPSTVMQLSFTVESLDELRAIRDKALVAGATSLIGLNHGNAWSIYFDDPEGNKVEVYLDTPFHVPQPCGEPLNLELGDEALLAETRALVETLPGFMPRDKYVAELARTLD</sequence>
<keyword evidence="3" id="KW-1185">Reference proteome</keyword>
<protein>
    <submittedName>
        <fullName evidence="2">Glyoxalase</fullName>
    </submittedName>
</protein>
<gene>
    <name evidence="2" type="ORF">BFL28_13780</name>
</gene>
<evidence type="ECO:0000313" key="2">
    <source>
        <dbReference type="EMBL" id="ODP38447.1"/>
    </source>
</evidence>
<dbReference type="PROSITE" id="PS51819">
    <property type="entry name" value="VOC"/>
    <property type="match status" value="1"/>
</dbReference>
<feature type="domain" description="VOC" evidence="1">
    <location>
        <begin position="15"/>
        <end position="135"/>
    </location>
</feature>
<evidence type="ECO:0000313" key="3">
    <source>
        <dbReference type="Proteomes" id="UP000094487"/>
    </source>
</evidence>
<dbReference type="Pfam" id="PF00903">
    <property type="entry name" value="Glyoxalase"/>
    <property type="match status" value="1"/>
</dbReference>
<dbReference type="Proteomes" id="UP000094487">
    <property type="component" value="Unassembled WGS sequence"/>
</dbReference>
<evidence type="ECO:0000259" key="1">
    <source>
        <dbReference type="PROSITE" id="PS51819"/>
    </source>
</evidence>
<name>A0A1E3LXC8_9SPHN</name>
<dbReference type="Gene3D" id="3.10.180.10">
    <property type="entry name" value="2,3-Dihydroxybiphenyl 1,2-Dioxygenase, domain 1"/>
    <property type="match status" value="1"/>
</dbReference>
<dbReference type="InterPro" id="IPR029068">
    <property type="entry name" value="Glyas_Bleomycin-R_OHBP_Dase"/>
</dbReference>
<dbReference type="STRING" id="1888892.BFL28_13780"/>
<dbReference type="EMBL" id="MDDS01000014">
    <property type="protein sequence ID" value="ODP38447.1"/>
    <property type="molecule type" value="Genomic_DNA"/>
</dbReference>
<dbReference type="SUPFAM" id="SSF54593">
    <property type="entry name" value="Glyoxalase/Bleomycin resistance protein/Dihydroxybiphenyl dioxygenase"/>
    <property type="match status" value="1"/>
</dbReference>
<accession>A0A1E3LXC8</accession>
<dbReference type="InterPro" id="IPR004360">
    <property type="entry name" value="Glyas_Fos-R_dOase_dom"/>
</dbReference>
<organism evidence="2 3">
    <name type="scientific">Sphingomonas turrisvirgatae</name>
    <dbReference type="NCBI Taxonomy" id="1888892"/>
    <lineage>
        <taxon>Bacteria</taxon>
        <taxon>Pseudomonadati</taxon>
        <taxon>Pseudomonadota</taxon>
        <taxon>Alphaproteobacteria</taxon>
        <taxon>Sphingomonadales</taxon>
        <taxon>Sphingomonadaceae</taxon>
        <taxon>Sphingomonas</taxon>
    </lineage>
</organism>
<dbReference type="AlphaFoldDB" id="A0A1E3LXC8"/>
<dbReference type="InterPro" id="IPR037523">
    <property type="entry name" value="VOC_core"/>
</dbReference>